<dbReference type="RefSeq" id="WP_183853190.1">
    <property type="nucleotide sequence ID" value="NZ_JACHOO010000002.1"/>
</dbReference>
<dbReference type="AlphaFoldDB" id="A0A7W9FJU8"/>
<dbReference type="Pfam" id="PF13784">
    <property type="entry name" value="Fic_N"/>
    <property type="match status" value="1"/>
</dbReference>
<evidence type="ECO:0000259" key="4">
    <source>
        <dbReference type="PROSITE" id="PS51459"/>
    </source>
</evidence>
<organism evidence="5 6">
    <name type="scientific">Prosthecomicrobium pneumaticum</name>
    <dbReference type="NCBI Taxonomy" id="81895"/>
    <lineage>
        <taxon>Bacteria</taxon>
        <taxon>Pseudomonadati</taxon>
        <taxon>Pseudomonadota</taxon>
        <taxon>Alphaproteobacteria</taxon>
        <taxon>Hyphomicrobiales</taxon>
        <taxon>Kaistiaceae</taxon>
        <taxon>Prosthecomicrobium</taxon>
    </lineage>
</organism>
<dbReference type="PANTHER" id="PTHR13504">
    <property type="entry name" value="FIDO DOMAIN-CONTAINING PROTEIN DDB_G0283145"/>
    <property type="match status" value="1"/>
</dbReference>
<feature type="binding site" evidence="1">
    <location>
        <begin position="223"/>
        <end position="229"/>
    </location>
    <ligand>
        <name>ATP</name>
        <dbReference type="ChEBI" id="CHEBI:30616"/>
    </ligand>
</feature>
<name>A0A7W9FJU8_9HYPH</name>
<feature type="active site" evidence="2">
    <location>
        <position position="218"/>
    </location>
</feature>
<dbReference type="InterPro" id="IPR026287">
    <property type="entry name" value="SoFic-like"/>
</dbReference>
<feature type="binding site" evidence="1">
    <location>
        <position position="218"/>
    </location>
    <ligand>
        <name>ATP</name>
        <dbReference type="ChEBI" id="CHEBI:30616"/>
    </ligand>
</feature>
<keyword evidence="6" id="KW-1185">Reference proteome</keyword>
<reference evidence="5 6" key="1">
    <citation type="submission" date="2020-08" db="EMBL/GenBank/DDBJ databases">
        <title>Genomic Encyclopedia of Type Strains, Phase IV (KMG-IV): sequencing the most valuable type-strain genomes for metagenomic binning, comparative biology and taxonomic classification.</title>
        <authorList>
            <person name="Goeker M."/>
        </authorList>
    </citation>
    <scope>NUCLEOTIDE SEQUENCE [LARGE SCALE GENOMIC DNA]</scope>
    <source>
        <strain evidence="5 6">DSM 16268</strain>
    </source>
</reference>
<dbReference type="Gene3D" id="1.10.3290.10">
    <property type="entry name" value="Fido-like domain"/>
    <property type="match status" value="1"/>
</dbReference>
<dbReference type="PANTHER" id="PTHR13504:SF38">
    <property type="entry name" value="FIDO DOMAIN-CONTAINING PROTEIN"/>
    <property type="match status" value="1"/>
</dbReference>
<dbReference type="EMBL" id="JACHOO010000002">
    <property type="protein sequence ID" value="MBB5751961.1"/>
    <property type="molecule type" value="Genomic_DNA"/>
</dbReference>
<feature type="binding site" evidence="1">
    <location>
        <position position="260"/>
    </location>
    <ligand>
        <name>ATP</name>
        <dbReference type="ChEBI" id="CHEBI:30616"/>
    </ligand>
</feature>
<dbReference type="Pfam" id="PF02661">
    <property type="entry name" value="Fic"/>
    <property type="match status" value="1"/>
</dbReference>
<dbReference type="InterPro" id="IPR025758">
    <property type="entry name" value="Fic/DOC_N"/>
</dbReference>
<protein>
    <submittedName>
        <fullName evidence="5">Fic family protein</fullName>
    </submittedName>
</protein>
<feature type="domain" description="Fido" evidence="4">
    <location>
        <begin position="128"/>
        <end position="282"/>
    </location>
</feature>
<comment type="caution">
    <text evidence="5">The sequence shown here is derived from an EMBL/GenBank/DDBJ whole genome shotgun (WGS) entry which is preliminary data.</text>
</comment>
<evidence type="ECO:0000313" key="5">
    <source>
        <dbReference type="EMBL" id="MBB5751961.1"/>
    </source>
</evidence>
<dbReference type="GO" id="GO:0005524">
    <property type="term" value="F:ATP binding"/>
    <property type="evidence" value="ECO:0007669"/>
    <property type="project" value="UniProtKB-KW"/>
</dbReference>
<accession>A0A7W9FJU8</accession>
<sequence length="385" mass="42534">MDKAAFERSPSGRLAPTLDGQWGFVPADLPPALDAAAVFNPTVRATQALGELNGILRTLPDPYILIYPLQAKEALTSSSMEGTFTTVDALLLAEAGFAGSSESSDTREVRNYSIALRNAVKSLEEVPLSLRTIRGAHRDLMTGVTRSRGAHVRAGEFKDRQNWIGAATIEAARFVPTPPIETAECLDRLERYIHRQNRNDTPAILDAALVHYQFETVHPFGDGNGRVGRILIPVMLYERGVLSHPALFVSPVLERRKNEYIDRMFEVSRTGDWVGWIAFFMDVVSDTCRETIATADRLLAMRERYRQSLQGAGRSALLLSVVDRLFTHPVFSIPQLAEHLCVTYPAAQKHVALLTSLDIVEEIEGTSYPKFFAARGVLNTIAGQA</sequence>
<evidence type="ECO:0000256" key="1">
    <source>
        <dbReference type="PIRSR" id="PIRSR038925-1"/>
    </source>
</evidence>
<keyword evidence="1" id="KW-0547">Nucleotide-binding</keyword>
<evidence type="ECO:0000313" key="6">
    <source>
        <dbReference type="Proteomes" id="UP000523821"/>
    </source>
</evidence>
<dbReference type="InterPro" id="IPR036597">
    <property type="entry name" value="Fido-like_dom_sf"/>
</dbReference>
<dbReference type="InterPro" id="IPR003812">
    <property type="entry name" value="Fido"/>
</dbReference>
<feature type="binding site" evidence="3">
    <location>
        <begin position="222"/>
        <end position="229"/>
    </location>
    <ligand>
        <name>ATP</name>
        <dbReference type="ChEBI" id="CHEBI:30616"/>
    </ligand>
</feature>
<proteinExistence type="predicted"/>
<evidence type="ECO:0000256" key="2">
    <source>
        <dbReference type="PIRSR" id="PIRSR640198-1"/>
    </source>
</evidence>
<dbReference type="SUPFAM" id="SSF140931">
    <property type="entry name" value="Fic-like"/>
    <property type="match status" value="1"/>
</dbReference>
<dbReference type="PROSITE" id="PS51459">
    <property type="entry name" value="FIDO"/>
    <property type="match status" value="1"/>
</dbReference>
<evidence type="ECO:0000256" key="3">
    <source>
        <dbReference type="PIRSR" id="PIRSR640198-2"/>
    </source>
</evidence>
<dbReference type="InterPro" id="IPR040198">
    <property type="entry name" value="Fido_containing"/>
</dbReference>
<feature type="binding site" evidence="1">
    <location>
        <position position="81"/>
    </location>
    <ligand>
        <name>ATP</name>
        <dbReference type="ChEBI" id="CHEBI:30616"/>
    </ligand>
</feature>
<dbReference type="Proteomes" id="UP000523821">
    <property type="component" value="Unassembled WGS sequence"/>
</dbReference>
<dbReference type="PIRSF" id="PIRSF038925">
    <property type="entry name" value="AMP-prot_trans"/>
    <property type="match status" value="1"/>
</dbReference>
<keyword evidence="1" id="KW-0067">ATP-binding</keyword>
<gene>
    <name evidence="5" type="ORF">GGQ63_001013</name>
</gene>